<keyword evidence="2" id="KW-1185">Reference proteome</keyword>
<dbReference type="SUPFAM" id="SSF52047">
    <property type="entry name" value="RNI-like"/>
    <property type="match status" value="1"/>
</dbReference>
<sequence>MEALLPQFKTLFEKYQCSADIPVESHSYQDGLSSRPWGDAQASLDGELDIAQQVLDAATWLVAEIRSRRNQLSPIHRLPNEAISTIFELAKYDAKDPTVHSRALFRLDTQKPVQALLKMSSVSRLWRDIIRGCPTLWATLPPPSAPELLELFLARSKTVPLEIASIIVATKEPLLPSYSALLLPNFGRLRICALKFSQIFQAEDIASFLCSTPAPELEILELYRGEKGMDHRESASKSLQLPHPPFAGCMPRLRHLKLREICVPLNASALCGLVTFYLCYVECREPDSLQQLLHILELSPRLEMLRLHGLKFLTLSPTHQLVDGTIRLPYLQDFSVSVAHDSRINSTSDWILYILSRIEIPATCNLWLYGNIGSGGDLRQFLPQPSHSPSSLPMLVHVNRLKLSLDKNDGNWYKLEGYVFGKLHAAITVIFEGRRGDREVAQRVISTLSDTLPMPSLEIISISSLADMTEPGSVFAFTEFLRSHRTIEGVTLVDSAIQLLELLIITPERNLCPLLTTLRLEGDDRSELRETMLLDVINSRTTHRGDKAFETATHLQRVVYSRHEPLSSSTISALQERVTLEHHSQTV</sequence>
<dbReference type="OrthoDB" id="3235815at2759"/>
<dbReference type="HOGENOM" id="CLU_024199_1_2_1"/>
<dbReference type="AlphaFoldDB" id="A0A067MS15"/>
<reference evidence="2" key="1">
    <citation type="journal article" date="2014" name="Proc. Natl. Acad. Sci. U.S.A.">
        <title>Extensive sampling of basidiomycete genomes demonstrates inadequacy of the white-rot/brown-rot paradigm for wood decay fungi.</title>
        <authorList>
            <person name="Riley R."/>
            <person name="Salamov A.A."/>
            <person name="Brown D.W."/>
            <person name="Nagy L.G."/>
            <person name="Floudas D."/>
            <person name="Held B.W."/>
            <person name="Levasseur A."/>
            <person name="Lombard V."/>
            <person name="Morin E."/>
            <person name="Otillar R."/>
            <person name="Lindquist E.A."/>
            <person name="Sun H."/>
            <person name="LaButti K.M."/>
            <person name="Schmutz J."/>
            <person name="Jabbour D."/>
            <person name="Luo H."/>
            <person name="Baker S.E."/>
            <person name="Pisabarro A.G."/>
            <person name="Walton J.D."/>
            <person name="Blanchette R.A."/>
            <person name="Henrissat B."/>
            <person name="Martin F."/>
            <person name="Cullen D."/>
            <person name="Hibbett D.S."/>
            <person name="Grigoriev I.V."/>
        </authorList>
    </citation>
    <scope>NUCLEOTIDE SEQUENCE [LARGE SCALE GENOMIC DNA]</scope>
    <source>
        <strain evidence="2">FD-172 SS1</strain>
    </source>
</reference>
<name>A0A067MS15_BOTB1</name>
<dbReference type="EMBL" id="KL198036">
    <property type="protein sequence ID" value="KDQ14662.1"/>
    <property type="molecule type" value="Genomic_DNA"/>
</dbReference>
<organism evidence="1 2">
    <name type="scientific">Botryobasidium botryosum (strain FD-172 SS1)</name>
    <dbReference type="NCBI Taxonomy" id="930990"/>
    <lineage>
        <taxon>Eukaryota</taxon>
        <taxon>Fungi</taxon>
        <taxon>Dikarya</taxon>
        <taxon>Basidiomycota</taxon>
        <taxon>Agaricomycotina</taxon>
        <taxon>Agaricomycetes</taxon>
        <taxon>Cantharellales</taxon>
        <taxon>Botryobasidiaceae</taxon>
        <taxon>Botryobasidium</taxon>
    </lineage>
</organism>
<accession>A0A067MS15</accession>
<dbReference type="InParanoid" id="A0A067MS15"/>
<dbReference type="Proteomes" id="UP000027195">
    <property type="component" value="Unassembled WGS sequence"/>
</dbReference>
<dbReference type="Gene3D" id="1.20.1280.50">
    <property type="match status" value="1"/>
</dbReference>
<protein>
    <submittedName>
        <fullName evidence="1">Uncharacterized protein</fullName>
    </submittedName>
</protein>
<evidence type="ECO:0000313" key="2">
    <source>
        <dbReference type="Proteomes" id="UP000027195"/>
    </source>
</evidence>
<gene>
    <name evidence="1" type="ORF">BOTBODRAFT_338029</name>
</gene>
<evidence type="ECO:0000313" key="1">
    <source>
        <dbReference type="EMBL" id="KDQ14662.1"/>
    </source>
</evidence>
<proteinExistence type="predicted"/>